<reference evidence="5 6" key="1">
    <citation type="submission" date="2014-11" db="EMBL/GenBank/DDBJ databases">
        <title>Genome sequence of Microbacterium mangrovi MUSC 115(T).</title>
        <authorList>
            <person name="Lee L.-H."/>
        </authorList>
    </citation>
    <scope>NUCLEOTIDE SEQUENCE [LARGE SCALE GENOMIC DNA]</scope>
    <source>
        <strain evidence="5 6">MUSC 115</strain>
    </source>
</reference>
<dbReference type="Gene3D" id="3.40.50.880">
    <property type="match status" value="1"/>
</dbReference>
<keyword evidence="3" id="KW-0804">Transcription</keyword>
<dbReference type="GO" id="GO:0003700">
    <property type="term" value="F:DNA-binding transcription factor activity"/>
    <property type="evidence" value="ECO:0007669"/>
    <property type="project" value="InterPro"/>
</dbReference>
<organism evidence="5 6">
    <name type="scientific">Microbacterium mangrovi</name>
    <dbReference type="NCBI Taxonomy" id="1348253"/>
    <lineage>
        <taxon>Bacteria</taxon>
        <taxon>Bacillati</taxon>
        <taxon>Actinomycetota</taxon>
        <taxon>Actinomycetes</taxon>
        <taxon>Micrococcales</taxon>
        <taxon>Microbacteriaceae</taxon>
        <taxon>Microbacterium</taxon>
    </lineage>
</organism>
<evidence type="ECO:0000256" key="3">
    <source>
        <dbReference type="ARBA" id="ARBA00023163"/>
    </source>
</evidence>
<name>A0A0B2A3C4_9MICO</name>
<dbReference type="InterPro" id="IPR009057">
    <property type="entry name" value="Homeodomain-like_sf"/>
</dbReference>
<evidence type="ECO:0000313" key="5">
    <source>
        <dbReference type="EMBL" id="KHK97999.1"/>
    </source>
</evidence>
<proteinExistence type="predicted"/>
<dbReference type="AlphaFoldDB" id="A0A0B2A3C4"/>
<feature type="domain" description="HTH araC/xylS-type" evidence="4">
    <location>
        <begin position="214"/>
        <end position="312"/>
    </location>
</feature>
<comment type="caution">
    <text evidence="5">The sequence shown here is derived from an EMBL/GenBank/DDBJ whole genome shotgun (WGS) entry which is preliminary data.</text>
</comment>
<dbReference type="InterPro" id="IPR018060">
    <property type="entry name" value="HTH_AraC"/>
</dbReference>
<dbReference type="Proteomes" id="UP000031030">
    <property type="component" value="Unassembled WGS sequence"/>
</dbReference>
<dbReference type="InterPro" id="IPR052158">
    <property type="entry name" value="INH-QAR"/>
</dbReference>
<dbReference type="EMBL" id="JTDK01000007">
    <property type="protein sequence ID" value="KHK97999.1"/>
    <property type="molecule type" value="Genomic_DNA"/>
</dbReference>
<evidence type="ECO:0000256" key="2">
    <source>
        <dbReference type="ARBA" id="ARBA00023125"/>
    </source>
</evidence>
<evidence type="ECO:0000313" key="6">
    <source>
        <dbReference type="Proteomes" id="UP000031030"/>
    </source>
</evidence>
<protein>
    <submittedName>
        <fullName evidence="5">AraC family transcriptional regulator</fullName>
    </submittedName>
</protein>
<evidence type="ECO:0000256" key="1">
    <source>
        <dbReference type="ARBA" id="ARBA00023015"/>
    </source>
</evidence>
<dbReference type="PANTHER" id="PTHR43130:SF3">
    <property type="entry name" value="HTH-TYPE TRANSCRIPTIONAL REGULATOR RV1931C"/>
    <property type="match status" value="1"/>
</dbReference>
<keyword evidence="2" id="KW-0238">DNA-binding</keyword>
<dbReference type="CDD" id="cd03137">
    <property type="entry name" value="GATase1_AraC_1"/>
    <property type="match status" value="1"/>
</dbReference>
<dbReference type="Pfam" id="PF01965">
    <property type="entry name" value="DJ-1_PfpI"/>
    <property type="match status" value="1"/>
</dbReference>
<dbReference type="InterPro" id="IPR029062">
    <property type="entry name" value="Class_I_gatase-like"/>
</dbReference>
<dbReference type="InterPro" id="IPR018062">
    <property type="entry name" value="HTH_AraC-typ_CS"/>
</dbReference>
<dbReference type="SMART" id="SM00342">
    <property type="entry name" value="HTH_ARAC"/>
    <property type="match status" value="1"/>
</dbReference>
<gene>
    <name evidence="5" type="ORF">LK09_09175</name>
</gene>
<dbReference type="Gene3D" id="1.10.10.60">
    <property type="entry name" value="Homeodomain-like"/>
    <property type="match status" value="1"/>
</dbReference>
<evidence type="ECO:0000259" key="4">
    <source>
        <dbReference type="PROSITE" id="PS01124"/>
    </source>
</evidence>
<dbReference type="PROSITE" id="PS00041">
    <property type="entry name" value="HTH_ARAC_FAMILY_1"/>
    <property type="match status" value="1"/>
</dbReference>
<sequence length="323" mass="34454">MLPRVAVIAFDRISPFHLAVPSLVWGEELADELPGGWPVMIAAEHPGRLTTNAGYAIDVANGLDAAADADIVVVPWWDDPDEPASGAVVDALQTAHARGATVVGLCLGAFVLADAGLLDGRRATTHWQWADAFRRRFPAVRLQPEALYVDEGAIVTGAGSTAGVDTCLHLLARHAGQATANRVARRIVAAPHRAGGQAQFIEAPLPDAPRDALSDVLSWAAEHLDERVTIDELASRAHLSRSTFTRAFRARTGTTVHEWLTAGRLARARHLLETTTLGVDAVAARAGFGSAARLREVFARELGTAPTRYRAEFGTAAVRPAWA</sequence>
<dbReference type="SUPFAM" id="SSF46689">
    <property type="entry name" value="Homeodomain-like"/>
    <property type="match status" value="2"/>
</dbReference>
<dbReference type="Pfam" id="PF12833">
    <property type="entry name" value="HTH_18"/>
    <property type="match status" value="1"/>
</dbReference>
<dbReference type="PANTHER" id="PTHR43130">
    <property type="entry name" value="ARAC-FAMILY TRANSCRIPTIONAL REGULATOR"/>
    <property type="match status" value="1"/>
</dbReference>
<keyword evidence="6" id="KW-1185">Reference proteome</keyword>
<accession>A0A0B2A3C4</accession>
<keyword evidence="1" id="KW-0805">Transcription regulation</keyword>
<dbReference type="RefSeq" id="WP_039398539.1">
    <property type="nucleotide sequence ID" value="NZ_JTDK01000007.1"/>
</dbReference>
<dbReference type="OrthoDB" id="3194870at2"/>
<dbReference type="PROSITE" id="PS01124">
    <property type="entry name" value="HTH_ARAC_FAMILY_2"/>
    <property type="match status" value="1"/>
</dbReference>
<dbReference type="SUPFAM" id="SSF52317">
    <property type="entry name" value="Class I glutamine amidotransferase-like"/>
    <property type="match status" value="1"/>
</dbReference>
<dbReference type="InterPro" id="IPR002818">
    <property type="entry name" value="DJ-1/PfpI"/>
</dbReference>
<dbReference type="STRING" id="1348253.LK09_09175"/>
<dbReference type="GO" id="GO:0043565">
    <property type="term" value="F:sequence-specific DNA binding"/>
    <property type="evidence" value="ECO:0007669"/>
    <property type="project" value="InterPro"/>
</dbReference>